<gene>
    <name evidence="10" type="ORF">SAMN05421780_10816</name>
</gene>
<evidence type="ECO:0000259" key="9">
    <source>
        <dbReference type="Pfam" id="PF13807"/>
    </source>
</evidence>
<dbReference type="STRING" id="927664.SAMN05421780_10816"/>
<accession>A0A1I1L7D9</accession>
<dbReference type="Pfam" id="PF02706">
    <property type="entry name" value="Wzz"/>
    <property type="match status" value="1"/>
</dbReference>
<evidence type="ECO:0000256" key="1">
    <source>
        <dbReference type="ARBA" id="ARBA00004651"/>
    </source>
</evidence>
<protein>
    <submittedName>
        <fullName evidence="10">G-rich domain on putative tyrosine kinase</fullName>
    </submittedName>
</protein>
<dbReference type="PANTHER" id="PTHR32309">
    <property type="entry name" value="TYROSINE-PROTEIN KINASE"/>
    <property type="match status" value="1"/>
</dbReference>
<dbReference type="RefSeq" id="WP_091513663.1">
    <property type="nucleotide sequence ID" value="NZ_FOLE01000008.1"/>
</dbReference>
<dbReference type="GO" id="GO:0004713">
    <property type="term" value="F:protein tyrosine kinase activity"/>
    <property type="evidence" value="ECO:0007669"/>
    <property type="project" value="TreeGrafter"/>
</dbReference>
<feature type="transmembrane region" description="Helical" evidence="7">
    <location>
        <begin position="481"/>
        <end position="502"/>
    </location>
</feature>
<sequence length="738" mass="84869">MGDSFSFLKPYLRGWPIILGAMVLAYMIAAKYLTYVTPMYESSAKMRVADAQEGVHNSNLFKDLDVFSNTHKLAAEIEIMKSRVLLTKAIKKLPFEVELYRVGSFKKYELYDESPFVVQILYFEEKTKDVMLPLVITEKGKITITCPDGNIATGMMGDTLSCLHFRIIIKLNYSYIQSKKDVKVADTYEMLVKSEEKLLSEIDKNLDVITVDKDVPVIRIAYKASHPHKAADFPNALARAYIEDYIENKYHAANVTVNFLNDRIKDINDQLTATENKILAFREQEGITNIRQETETDLRQISQLKIQQTNLKMSLDAIKQLEQYVKSGQDHFLDLAPNFEAFTDLLSTEIIKNIKLLQAEKKDLLLKYTENEEKVRIIDVKIKDLTSYLIESITNTRRNTETKYNQLVDDIEAAEAVFVTVPEKEKMLTIMNREFDIYQQSYNFLNSKKIEAEIARAARIAFHRIITPATVSKSPVSPNVAIIKIVSALLGMMGSIMLIMVVHTLKAKVNEPSNIEKNTMIPLSANIPKLKKDLIPMYFLNLIGQWEVKKLFSSGQIIVCNHFSPDEGADFIVKNLAQAFCFQERKTLLIRFAENVWEVNNHQNPPTQVEDYYWELPVRVKDMYSFTSEQIKQWLTNLAVDYDVVLIRNAPIGDAITLPVMAATDLNFMCLDARLSPMSRVMETQLIQDEYKLANFHFALNRSGYNPSFVKEVLLCIWGNIERIKRMVIVKIYKKFKR</sequence>
<dbReference type="PANTHER" id="PTHR32309:SF13">
    <property type="entry name" value="FERRIC ENTEROBACTIN TRANSPORT PROTEIN FEPE"/>
    <property type="match status" value="1"/>
</dbReference>
<dbReference type="OrthoDB" id="621528at2"/>
<feature type="coiled-coil region" evidence="6">
    <location>
        <begin position="354"/>
        <end position="417"/>
    </location>
</feature>
<comment type="subcellular location">
    <subcellularLocation>
        <location evidence="1">Cell membrane</location>
        <topology evidence="1">Multi-pass membrane protein</topology>
    </subcellularLocation>
</comment>
<evidence type="ECO:0000313" key="10">
    <source>
        <dbReference type="EMBL" id="SFC66948.1"/>
    </source>
</evidence>
<keyword evidence="4 7" id="KW-1133">Transmembrane helix</keyword>
<feature type="domain" description="Polysaccharide chain length determinant N-terminal" evidence="8">
    <location>
        <begin position="13"/>
        <end position="93"/>
    </location>
</feature>
<dbReference type="Pfam" id="PF13807">
    <property type="entry name" value="GNVR"/>
    <property type="match status" value="1"/>
</dbReference>
<evidence type="ECO:0000256" key="3">
    <source>
        <dbReference type="ARBA" id="ARBA00022692"/>
    </source>
</evidence>
<feature type="domain" description="Tyrosine-protein kinase G-rich" evidence="9">
    <location>
        <begin position="430"/>
        <end position="501"/>
    </location>
</feature>
<keyword evidence="3 7" id="KW-0812">Transmembrane</keyword>
<keyword evidence="6" id="KW-0175">Coiled coil</keyword>
<keyword evidence="2" id="KW-1003">Cell membrane</keyword>
<keyword evidence="5 7" id="KW-0472">Membrane</keyword>
<organism evidence="10 11">
    <name type="scientific">Flexibacter flexilis DSM 6793</name>
    <dbReference type="NCBI Taxonomy" id="927664"/>
    <lineage>
        <taxon>Bacteria</taxon>
        <taxon>Pseudomonadati</taxon>
        <taxon>Bacteroidota</taxon>
        <taxon>Cytophagia</taxon>
        <taxon>Cytophagales</taxon>
        <taxon>Flexibacteraceae</taxon>
        <taxon>Flexibacter</taxon>
    </lineage>
</organism>
<reference evidence="10 11" key="1">
    <citation type="submission" date="2016-10" db="EMBL/GenBank/DDBJ databases">
        <authorList>
            <person name="de Groot N.N."/>
        </authorList>
    </citation>
    <scope>NUCLEOTIDE SEQUENCE [LARGE SCALE GENOMIC DNA]</scope>
    <source>
        <strain evidence="10 11">DSM 6793</strain>
    </source>
</reference>
<dbReference type="InterPro" id="IPR003856">
    <property type="entry name" value="LPS_length_determ_N"/>
</dbReference>
<dbReference type="SUPFAM" id="SSF52540">
    <property type="entry name" value="P-loop containing nucleoside triphosphate hydrolases"/>
    <property type="match status" value="1"/>
</dbReference>
<dbReference type="InterPro" id="IPR032807">
    <property type="entry name" value="GNVR"/>
</dbReference>
<evidence type="ECO:0000313" key="11">
    <source>
        <dbReference type="Proteomes" id="UP000199514"/>
    </source>
</evidence>
<keyword evidence="10" id="KW-0418">Kinase</keyword>
<keyword evidence="10" id="KW-0808">Transferase</keyword>
<dbReference type="Proteomes" id="UP000199514">
    <property type="component" value="Unassembled WGS sequence"/>
</dbReference>
<name>A0A1I1L7D9_9BACT</name>
<dbReference type="AlphaFoldDB" id="A0A1I1L7D9"/>
<evidence type="ECO:0000256" key="7">
    <source>
        <dbReference type="SAM" id="Phobius"/>
    </source>
</evidence>
<dbReference type="EMBL" id="FOLE01000008">
    <property type="protein sequence ID" value="SFC66948.1"/>
    <property type="molecule type" value="Genomic_DNA"/>
</dbReference>
<dbReference type="InterPro" id="IPR027417">
    <property type="entry name" value="P-loop_NTPase"/>
</dbReference>
<evidence type="ECO:0000259" key="8">
    <source>
        <dbReference type="Pfam" id="PF02706"/>
    </source>
</evidence>
<dbReference type="InterPro" id="IPR050445">
    <property type="entry name" value="Bact_polysacc_biosynth/exp"/>
</dbReference>
<keyword evidence="11" id="KW-1185">Reference proteome</keyword>
<feature type="transmembrane region" description="Helical" evidence="7">
    <location>
        <begin position="12"/>
        <end position="33"/>
    </location>
</feature>
<evidence type="ECO:0000256" key="4">
    <source>
        <dbReference type="ARBA" id="ARBA00022989"/>
    </source>
</evidence>
<proteinExistence type="predicted"/>
<evidence type="ECO:0000256" key="2">
    <source>
        <dbReference type="ARBA" id="ARBA00022475"/>
    </source>
</evidence>
<dbReference type="GO" id="GO:0005886">
    <property type="term" value="C:plasma membrane"/>
    <property type="evidence" value="ECO:0007669"/>
    <property type="project" value="UniProtKB-SubCell"/>
</dbReference>
<feature type="coiled-coil region" evidence="6">
    <location>
        <begin position="257"/>
        <end position="284"/>
    </location>
</feature>
<evidence type="ECO:0000256" key="5">
    <source>
        <dbReference type="ARBA" id="ARBA00023136"/>
    </source>
</evidence>
<evidence type="ECO:0000256" key="6">
    <source>
        <dbReference type="SAM" id="Coils"/>
    </source>
</evidence>